<organism evidence="2 3">
    <name type="scientific">Burkholderia ubonensis</name>
    <dbReference type="NCBI Taxonomy" id="101571"/>
    <lineage>
        <taxon>Bacteria</taxon>
        <taxon>Pseudomonadati</taxon>
        <taxon>Pseudomonadota</taxon>
        <taxon>Betaproteobacteria</taxon>
        <taxon>Burkholderiales</taxon>
        <taxon>Burkholderiaceae</taxon>
        <taxon>Burkholderia</taxon>
        <taxon>Burkholderia cepacia complex</taxon>
    </lineage>
</organism>
<feature type="region of interest" description="Disordered" evidence="1">
    <location>
        <begin position="1"/>
        <end position="66"/>
    </location>
</feature>
<evidence type="ECO:0000256" key="1">
    <source>
        <dbReference type="SAM" id="MobiDB-lite"/>
    </source>
</evidence>
<sequence>MFTTAPDRSSQSIFAAERGLPAEIVPNRTRIQPQRVDQPADRLRPPGDARDQPQEADGNIEESCRLPEMTPQRLDQFADGQSFAIRDVVNGSAHARVLREFEQRIGEVSDEYQAARRRCPPKRQRNMTRDGRHQTFEIAANTRTVDERTPDGNTLSLKAGGERLQRHLGLSLRNTVRIERSGRVTLAQRSADIAFGQRLHTAQVHEPAATVPKRSLGQPQCSVDIGTAIRVQQLRLVTSELMHARRRVHHGIDLAHSPRIAD</sequence>
<evidence type="ECO:0000313" key="2">
    <source>
        <dbReference type="EMBL" id="KWZ59862.1"/>
    </source>
</evidence>
<feature type="compositionally biased region" description="Basic and acidic residues" evidence="1">
    <location>
        <begin position="38"/>
        <end position="53"/>
    </location>
</feature>
<evidence type="ECO:0000313" key="3">
    <source>
        <dbReference type="Proteomes" id="UP000070119"/>
    </source>
</evidence>
<feature type="compositionally biased region" description="Polar residues" evidence="1">
    <location>
        <begin position="1"/>
        <end position="13"/>
    </location>
</feature>
<proteinExistence type="predicted"/>
<gene>
    <name evidence="2" type="ORF">WK57_04235</name>
</gene>
<accession>A0AA40UYF5</accession>
<dbReference type="EMBL" id="LNJU01000001">
    <property type="protein sequence ID" value="KWZ59862.1"/>
    <property type="molecule type" value="Genomic_DNA"/>
</dbReference>
<protein>
    <submittedName>
        <fullName evidence="2">Uncharacterized protein</fullName>
    </submittedName>
</protein>
<name>A0AA40UYF5_9BURK</name>
<dbReference type="AlphaFoldDB" id="A0AA40UYF5"/>
<dbReference type="Proteomes" id="UP000070119">
    <property type="component" value="Chromosome 1"/>
</dbReference>
<reference evidence="2 3" key="1">
    <citation type="submission" date="2015-11" db="EMBL/GenBank/DDBJ databases">
        <authorList>
            <person name="Sahl J."/>
            <person name="Wagner D."/>
            <person name="Keim P."/>
        </authorList>
    </citation>
    <scope>NUCLEOTIDE SEQUENCE [LARGE SCALE GENOMIC DNA]</scope>
    <source>
        <strain evidence="2 3">MSMB1157</strain>
    </source>
</reference>
<comment type="caution">
    <text evidence="2">The sequence shown here is derived from an EMBL/GenBank/DDBJ whole genome shotgun (WGS) entry which is preliminary data.</text>
</comment>